<proteinExistence type="predicted"/>
<gene>
    <name evidence="3" type="ORF">KCQ71_05410</name>
</gene>
<dbReference type="SMART" id="SM00422">
    <property type="entry name" value="HTH_MERR"/>
    <property type="match status" value="1"/>
</dbReference>
<dbReference type="PANTHER" id="PTHR30204">
    <property type="entry name" value="REDOX-CYCLING DRUG-SENSING TRANSCRIPTIONAL ACTIVATOR SOXR"/>
    <property type="match status" value="1"/>
</dbReference>
<evidence type="ECO:0000259" key="2">
    <source>
        <dbReference type="PROSITE" id="PS50937"/>
    </source>
</evidence>
<organism evidence="3 4">
    <name type="scientific">Occultella gossypii</name>
    <dbReference type="NCBI Taxonomy" id="2800820"/>
    <lineage>
        <taxon>Bacteria</taxon>
        <taxon>Bacillati</taxon>
        <taxon>Actinomycetota</taxon>
        <taxon>Actinomycetes</taxon>
        <taxon>Micrococcales</taxon>
        <taxon>Ruaniaceae</taxon>
        <taxon>Occultella</taxon>
    </lineage>
</organism>
<dbReference type="Proteomes" id="UP000826651">
    <property type="component" value="Unassembled WGS sequence"/>
</dbReference>
<protein>
    <submittedName>
        <fullName evidence="3">MerR family transcriptional regulator</fullName>
    </submittedName>
</protein>
<dbReference type="InterPro" id="IPR009061">
    <property type="entry name" value="DNA-bd_dom_put_sf"/>
</dbReference>
<dbReference type="PRINTS" id="PR00040">
    <property type="entry name" value="HTHMERR"/>
</dbReference>
<sequence length="131" mass="14439">MSGASRGPDERVRIGELAARTGVSPRLLRYYESQGLIVAERSASGQRLFAETTVGVVQHVRLLLEAGLPTRVIRELLDCIRDPGRLDPCAVPILVEHLRVHDERIANLVSTRDTLQGLIDTSRPFSGVDSR</sequence>
<dbReference type="PANTHER" id="PTHR30204:SF97">
    <property type="entry name" value="MERR FAMILY REGULATORY PROTEIN"/>
    <property type="match status" value="1"/>
</dbReference>
<dbReference type="Gene3D" id="1.10.1660.10">
    <property type="match status" value="1"/>
</dbReference>
<name>A0ABS7S8H3_9MICO</name>
<comment type="caution">
    <text evidence="3">The sequence shown here is derived from an EMBL/GenBank/DDBJ whole genome shotgun (WGS) entry which is preliminary data.</text>
</comment>
<dbReference type="RefSeq" id="WP_223403655.1">
    <property type="nucleotide sequence ID" value="NZ_JAGSHT010000005.1"/>
</dbReference>
<reference evidence="3 4" key="1">
    <citation type="submission" date="2021-04" db="EMBL/GenBank/DDBJ databases">
        <title>Ruania sp. nov., isolated from sandy soil of mangrove forest.</title>
        <authorList>
            <person name="Ge X."/>
            <person name="Huang R."/>
            <person name="Liu W."/>
        </authorList>
    </citation>
    <scope>NUCLEOTIDE SEQUENCE [LARGE SCALE GENOMIC DNA]</scope>
    <source>
        <strain evidence="3 4">N2-46</strain>
    </source>
</reference>
<keyword evidence="1" id="KW-0238">DNA-binding</keyword>
<feature type="domain" description="HTH merR-type" evidence="2">
    <location>
        <begin position="13"/>
        <end position="79"/>
    </location>
</feature>
<dbReference type="PROSITE" id="PS50937">
    <property type="entry name" value="HTH_MERR_2"/>
    <property type="match status" value="1"/>
</dbReference>
<dbReference type="InterPro" id="IPR000551">
    <property type="entry name" value="MerR-type_HTH_dom"/>
</dbReference>
<evidence type="ECO:0000313" key="3">
    <source>
        <dbReference type="EMBL" id="MBZ2195581.1"/>
    </source>
</evidence>
<dbReference type="InterPro" id="IPR047057">
    <property type="entry name" value="MerR_fam"/>
</dbReference>
<dbReference type="Pfam" id="PF13411">
    <property type="entry name" value="MerR_1"/>
    <property type="match status" value="1"/>
</dbReference>
<keyword evidence="4" id="KW-1185">Reference proteome</keyword>
<dbReference type="EMBL" id="JAGSHT010000005">
    <property type="protein sequence ID" value="MBZ2195581.1"/>
    <property type="molecule type" value="Genomic_DNA"/>
</dbReference>
<accession>A0ABS7S8H3</accession>
<evidence type="ECO:0000256" key="1">
    <source>
        <dbReference type="ARBA" id="ARBA00023125"/>
    </source>
</evidence>
<evidence type="ECO:0000313" key="4">
    <source>
        <dbReference type="Proteomes" id="UP000826651"/>
    </source>
</evidence>
<dbReference type="SUPFAM" id="SSF46955">
    <property type="entry name" value="Putative DNA-binding domain"/>
    <property type="match status" value="1"/>
</dbReference>
<dbReference type="PROSITE" id="PS00552">
    <property type="entry name" value="HTH_MERR_1"/>
    <property type="match status" value="1"/>
</dbReference>